<evidence type="ECO:0000256" key="2">
    <source>
        <dbReference type="ARBA" id="ARBA00022475"/>
    </source>
</evidence>
<keyword evidence="6" id="KW-0813">Transport</keyword>
<keyword evidence="2" id="KW-1003">Cell membrane</keyword>
<name>A0A1W2ADW0_9HYPH</name>
<evidence type="ECO:0000259" key="9">
    <source>
        <dbReference type="Pfam" id="PF01618"/>
    </source>
</evidence>
<feature type="transmembrane region" description="Helical" evidence="8">
    <location>
        <begin position="121"/>
        <end position="142"/>
    </location>
</feature>
<keyword evidence="3 8" id="KW-0812">Transmembrane</keyword>
<evidence type="ECO:0000256" key="6">
    <source>
        <dbReference type="RuleBase" id="RU004057"/>
    </source>
</evidence>
<comment type="subcellular location">
    <subcellularLocation>
        <location evidence="1">Cell membrane</location>
        <topology evidence="1">Multi-pass membrane protein</topology>
    </subcellularLocation>
    <subcellularLocation>
        <location evidence="6">Membrane</location>
        <topology evidence="6">Multi-pass membrane protein</topology>
    </subcellularLocation>
</comment>
<dbReference type="PANTHER" id="PTHR30625:SF11">
    <property type="entry name" value="MOTA_TOLQ_EXBB PROTON CHANNEL DOMAIN-CONTAINING PROTEIN"/>
    <property type="match status" value="1"/>
</dbReference>
<feature type="region of interest" description="Disordered" evidence="7">
    <location>
        <begin position="219"/>
        <end position="240"/>
    </location>
</feature>
<keyword evidence="6" id="KW-0653">Protein transport</keyword>
<dbReference type="AlphaFoldDB" id="A0A1W2ADW0"/>
<dbReference type="RefSeq" id="WP_084409428.1">
    <property type="nucleotide sequence ID" value="NZ_FWXR01000004.1"/>
</dbReference>
<keyword evidence="5 8" id="KW-0472">Membrane</keyword>
<evidence type="ECO:0000256" key="3">
    <source>
        <dbReference type="ARBA" id="ARBA00022692"/>
    </source>
</evidence>
<dbReference type="EMBL" id="FWXR01000004">
    <property type="protein sequence ID" value="SMC58641.1"/>
    <property type="molecule type" value="Genomic_DNA"/>
</dbReference>
<evidence type="ECO:0000313" key="10">
    <source>
        <dbReference type="EMBL" id="SMC58641.1"/>
    </source>
</evidence>
<reference evidence="10 11" key="1">
    <citation type="submission" date="2017-04" db="EMBL/GenBank/DDBJ databases">
        <authorList>
            <person name="Afonso C.L."/>
            <person name="Miller P.J."/>
            <person name="Scott M.A."/>
            <person name="Spackman E."/>
            <person name="Goraichik I."/>
            <person name="Dimitrov K.M."/>
            <person name="Suarez D.L."/>
            <person name="Swayne D.E."/>
        </authorList>
    </citation>
    <scope>NUCLEOTIDE SEQUENCE [LARGE SCALE GENOMIC DNA]</scope>
    <source>
        <strain evidence="10 11">CGMCC 1.10972</strain>
    </source>
</reference>
<proteinExistence type="inferred from homology"/>
<feature type="transmembrane region" description="Helical" evidence="8">
    <location>
        <begin position="162"/>
        <end position="188"/>
    </location>
</feature>
<dbReference type="STRING" id="937218.SAMN06297251_10489"/>
<organism evidence="10 11">
    <name type="scientific">Fulvimarina manganoxydans</name>
    <dbReference type="NCBI Taxonomy" id="937218"/>
    <lineage>
        <taxon>Bacteria</taxon>
        <taxon>Pseudomonadati</taxon>
        <taxon>Pseudomonadota</taxon>
        <taxon>Alphaproteobacteria</taxon>
        <taxon>Hyphomicrobiales</taxon>
        <taxon>Aurantimonadaceae</taxon>
        <taxon>Fulvimarina</taxon>
    </lineage>
</organism>
<keyword evidence="11" id="KW-1185">Reference proteome</keyword>
<dbReference type="GO" id="GO:0017038">
    <property type="term" value="P:protein import"/>
    <property type="evidence" value="ECO:0007669"/>
    <property type="project" value="TreeGrafter"/>
</dbReference>
<evidence type="ECO:0000256" key="8">
    <source>
        <dbReference type="SAM" id="Phobius"/>
    </source>
</evidence>
<dbReference type="GO" id="GO:0005886">
    <property type="term" value="C:plasma membrane"/>
    <property type="evidence" value="ECO:0007669"/>
    <property type="project" value="UniProtKB-SubCell"/>
</dbReference>
<feature type="transmembrane region" description="Helical" evidence="8">
    <location>
        <begin position="16"/>
        <end position="40"/>
    </location>
</feature>
<evidence type="ECO:0000256" key="5">
    <source>
        <dbReference type="ARBA" id="ARBA00023136"/>
    </source>
</evidence>
<keyword evidence="4 8" id="KW-1133">Transmembrane helix</keyword>
<dbReference type="PANTHER" id="PTHR30625">
    <property type="entry name" value="PROTEIN TOLQ"/>
    <property type="match status" value="1"/>
</dbReference>
<accession>A0A1W2ADW0</accession>
<evidence type="ECO:0000256" key="7">
    <source>
        <dbReference type="SAM" id="MobiDB-lite"/>
    </source>
</evidence>
<gene>
    <name evidence="10" type="ORF">SAMN06297251_10489</name>
</gene>
<comment type="similarity">
    <text evidence="6">Belongs to the exbB/tolQ family.</text>
</comment>
<evidence type="ECO:0000256" key="1">
    <source>
        <dbReference type="ARBA" id="ARBA00004651"/>
    </source>
</evidence>
<sequence>MTSSIVLQPIVDLYELGGFVVLILTALSVIAVSVVLLKLWQFLSEGVGRRRGSERAIEAWVRGEADQALLLAEKAHGPVAIVIASAIRGSIARDLPRQTVEEDVQRVATQRLHRLSRGLRLLEAIAQIAPLLGLFGTVLGMIEAFQAMQNAGADIDPSQLAGGIWVALLTTAVGLAVAMPAQLLTTWFDGRIDNERIAMETAIAAIFTRRVTDRASIARTQATEPREAAGMTGARLAPGE</sequence>
<dbReference type="Proteomes" id="UP000192656">
    <property type="component" value="Unassembled WGS sequence"/>
</dbReference>
<evidence type="ECO:0000256" key="4">
    <source>
        <dbReference type="ARBA" id="ARBA00022989"/>
    </source>
</evidence>
<dbReference type="InterPro" id="IPR002898">
    <property type="entry name" value="MotA_ExbB_proton_chnl"/>
</dbReference>
<protein>
    <submittedName>
        <fullName evidence="10">Outer membrane transport energization protein ExbB</fullName>
    </submittedName>
</protein>
<dbReference type="OrthoDB" id="4045at2"/>
<feature type="domain" description="MotA/TolQ/ExbB proton channel" evidence="9">
    <location>
        <begin position="82"/>
        <end position="200"/>
    </location>
</feature>
<dbReference type="InterPro" id="IPR050790">
    <property type="entry name" value="ExbB/TolQ_transport"/>
</dbReference>
<evidence type="ECO:0000313" key="11">
    <source>
        <dbReference type="Proteomes" id="UP000192656"/>
    </source>
</evidence>
<dbReference type="Pfam" id="PF01618">
    <property type="entry name" value="MotA_ExbB"/>
    <property type="match status" value="1"/>
</dbReference>